<evidence type="ECO:0000313" key="2">
    <source>
        <dbReference type="Proteomes" id="UP000198688"/>
    </source>
</evidence>
<gene>
    <name evidence="1" type="ORF">SAMN04489716_0968</name>
</gene>
<protein>
    <submittedName>
        <fullName evidence="1">Uncharacterized protein</fullName>
    </submittedName>
</protein>
<proteinExistence type="predicted"/>
<accession>A0A1H1SWP2</accession>
<reference evidence="1 2" key="1">
    <citation type="submission" date="2016-10" db="EMBL/GenBank/DDBJ databases">
        <authorList>
            <person name="de Groot N.N."/>
        </authorList>
    </citation>
    <scope>NUCLEOTIDE SEQUENCE [LARGE SCALE GENOMIC DNA]</scope>
    <source>
        <strain evidence="1 2">DSM 43941</strain>
    </source>
</reference>
<evidence type="ECO:0000313" key="1">
    <source>
        <dbReference type="EMBL" id="SDS52136.1"/>
    </source>
</evidence>
<dbReference type="AlphaFoldDB" id="A0A1H1SWP2"/>
<keyword evidence="2" id="KW-1185">Reference proteome</keyword>
<dbReference type="EMBL" id="LT629758">
    <property type="protein sequence ID" value="SDS52136.1"/>
    <property type="molecule type" value="Genomic_DNA"/>
</dbReference>
<dbReference type="Proteomes" id="UP000198688">
    <property type="component" value="Chromosome I"/>
</dbReference>
<organism evidence="1 2">
    <name type="scientific">Actinoplanes derwentensis</name>
    <dbReference type="NCBI Taxonomy" id="113562"/>
    <lineage>
        <taxon>Bacteria</taxon>
        <taxon>Bacillati</taxon>
        <taxon>Actinomycetota</taxon>
        <taxon>Actinomycetes</taxon>
        <taxon>Micromonosporales</taxon>
        <taxon>Micromonosporaceae</taxon>
        <taxon>Actinoplanes</taxon>
    </lineage>
</organism>
<name>A0A1H1SWP2_9ACTN</name>
<sequence length="110" mass="12492">MRLDQPFPLVRAMIGSPQYRDVLLNRLRLELPGGPVTLTVKSWPNPIDLEYQAVTPFCPEGGYRFDEADTDAEARAARLRDGFWGHLRPTVTATFRHLPDRTLPSPAYID</sequence>